<sequence length="1513" mass="171593">MNKDVIGRGAFGLVYKAKYDGETVVVKKLLGESLDDENGFRKEAKLLSSISHENIVLFKGFCSSPYAIMMEYLCFEFSPFELSKEVSNLTDFLNYMDKIDGFGYFEDKFSLKIGQEISEGLAYLHSKEIAHRDLKAKNILVSNQHYCHIADEEKKMKLFSERPIICKLADFGESRSQQIQTAAVHSTTKRVDRGTPVYMAPEILVKSRRLKSANLEDLKKVDVWALGMVMFNLVNPDLKHPFQLDLVRDASAIEQVEEFLRLEKQSSGSNKYKTLQETIWLPIAKVHRNCTVVDPIKRPTALEVVQIFQSLLCSKIEENVAAGHNEDLEEEEDGSLNGSNDKDKNPTQYTTCIDLTGEPSSNNEEQQRLKVLTRKEKTCAVIDLTCHGGTDLNYARNNERRMSVSSARAQEPITTGVQEKDEDEPPSYVADSYDSHDENSGRADNDPSPARQVIVKKRRRSTVAADTTESSSESYTVLDKIAYYNGDLLLPIYSTKQNVLSPLEVICLLHNVGESVSNELVCTRQPLRIEHNRTFIVDLESLKSSEDVKCDDVGRWRNNSCNKYYFLKDDETRDWIQLEKEDIDIQVDVVTLKRMYFKLQDDEKFRRRIDTAVLPNGEPYRYCMVQYAFKDGIEHPIVRTQHGNSKTPTMKPYVRTWSSTKEAMKSASKELNPREVVHKVVRDDLGGLASCSIYGQIPRNRQQVKDLARIQKGKSHKKSLSGNDEHDDPWYRILGESKKQAANKKTAFIRDVRVAPEPLCVLTTDRQLNDLKRFCCNPIEYRPFTVDPTFDIGKYNVTPITYQHLLLENRRDGKHPSLIGPVLLHEKKTTETYSTFSGTLRTLEPELRDVMAFGTDDEEALIQGFKNSFDRSVHLLCELHLKKNVEKKLQDMGIVGEAKTNIVADIFGKSTGTVRESGLTEAEDEDKFQNMLQNLEQKWSSIHKDGAAFHKWFEAQKSKEFVMSVINPVRQRAGLGCPPERFTTNRSEQTNRQIQEFVKKDSNGKKSVDEFSFCISLAKLVNTQNQEVELAVAGSGEFKIREKFRFLEVSPDKWANMQDGQRMKALAKVHAVTLEQSSASSTDRISNILNSREQPLTQEILRGGIDWIPRALVSTMVNKAITLMTTPEAITNQSRDTFVVASSSDPRKPHIVNIFPKGKTDCSDCPGFKASSLCKHTIAVFAKLRRMDEFISWLVRTKRGKQGINFSKAITYGMPEGRGKKGSVAPRKRGGKVKTTTMVIPRVSAVIPEPFTFHQTSIPLSTPSFTQLSSPYQQLLLPPPLTHDRNFQPMVERSHQDNPLRAPSHPPQMHPTISRDQPSSLMLQPSAAHTHPTVPVDQQANLMLRPPAARTHQTGSGNQPADFISEPPPRLVLQSPVLPAFVRQPTPFSGTTNIRPQTQEIRFPNPNPGQFLVYLLQFCPWKTSMCFGCGNSLKQNDSIPEAPHDLVIVSRMLREWLYQKKMANVYFHCNNTCVKRSEPNFNGRLCIILPELKPHLQLAHKQLLINNIGLYCH</sequence>
<dbReference type="PROSITE" id="PS00108">
    <property type="entry name" value="PROTEIN_KINASE_ST"/>
    <property type="match status" value="1"/>
</dbReference>
<dbReference type="Pfam" id="PF00069">
    <property type="entry name" value="Pkinase"/>
    <property type="match status" value="1"/>
</dbReference>
<evidence type="ECO:0000256" key="2">
    <source>
        <dbReference type="ARBA" id="ARBA00022741"/>
    </source>
</evidence>
<gene>
    <name evidence="6" type="ORF">PACLA_8A024215</name>
</gene>
<name>A0A7D9ECK2_PARCT</name>
<organism evidence="6 7">
    <name type="scientific">Paramuricea clavata</name>
    <name type="common">Red gorgonian</name>
    <name type="synonym">Violescent sea-whip</name>
    <dbReference type="NCBI Taxonomy" id="317549"/>
    <lineage>
        <taxon>Eukaryota</taxon>
        <taxon>Metazoa</taxon>
        <taxon>Cnidaria</taxon>
        <taxon>Anthozoa</taxon>
        <taxon>Octocorallia</taxon>
        <taxon>Malacalcyonacea</taxon>
        <taxon>Plexauridae</taxon>
        <taxon>Paramuricea</taxon>
    </lineage>
</organism>
<dbReference type="InterPro" id="IPR000719">
    <property type="entry name" value="Prot_kinase_dom"/>
</dbReference>
<dbReference type="InterPro" id="IPR011009">
    <property type="entry name" value="Kinase-like_dom_sf"/>
</dbReference>
<dbReference type="PROSITE" id="PS50011">
    <property type="entry name" value="PROTEIN_KINASE_DOM"/>
    <property type="match status" value="1"/>
</dbReference>
<feature type="region of interest" description="Disordered" evidence="5">
    <location>
        <begin position="1292"/>
        <end position="1319"/>
    </location>
</feature>
<feature type="compositionally biased region" description="Polar residues" evidence="5">
    <location>
        <begin position="403"/>
        <end position="417"/>
    </location>
</feature>
<evidence type="ECO:0000256" key="4">
    <source>
        <dbReference type="ARBA" id="ARBA00022840"/>
    </source>
</evidence>
<evidence type="ECO:0000256" key="5">
    <source>
        <dbReference type="SAM" id="MobiDB-lite"/>
    </source>
</evidence>
<reference evidence="6" key="1">
    <citation type="submission" date="2020-04" db="EMBL/GenBank/DDBJ databases">
        <authorList>
            <person name="Alioto T."/>
            <person name="Alioto T."/>
            <person name="Gomez Garrido J."/>
        </authorList>
    </citation>
    <scope>NUCLEOTIDE SEQUENCE</scope>
    <source>
        <strain evidence="6">A484AB</strain>
    </source>
</reference>
<dbReference type="InterPro" id="IPR051681">
    <property type="entry name" value="Ser/Thr_Kinases-Pseudokinases"/>
</dbReference>
<proteinExistence type="predicted"/>
<feature type="compositionally biased region" description="Polar residues" evidence="5">
    <location>
        <begin position="346"/>
        <end position="364"/>
    </location>
</feature>
<evidence type="ECO:0000256" key="3">
    <source>
        <dbReference type="ARBA" id="ARBA00022777"/>
    </source>
</evidence>
<dbReference type="PANTHER" id="PTHR44329:SF288">
    <property type="entry name" value="MITOGEN-ACTIVATED PROTEIN KINASE KINASE KINASE 20"/>
    <property type="match status" value="1"/>
</dbReference>
<evidence type="ECO:0000313" key="7">
    <source>
        <dbReference type="Proteomes" id="UP001152795"/>
    </source>
</evidence>
<dbReference type="SMART" id="SM00220">
    <property type="entry name" value="S_TKc"/>
    <property type="match status" value="1"/>
</dbReference>
<dbReference type="GO" id="GO:0004674">
    <property type="term" value="F:protein serine/threonine kinase activity"/>
    <property type="evidence" value="ECO:0007669"/>
    <property type="project" value="TreeGrafter"/>
</dbReference>
<keyword evidence="3 6" id="KW-0418">Kinase</keyword>
<dbReference type="Gene3D" id="3.30.200.20">
    <property type="entry name" value="Phosphorylase Kinase, domain 1"/>
    <property type="match status" value="1"/>
</dbReference>
<dbReference type="InterPro" id="IPR017441">
    <property type="entry name" value="Protein_kinase_ATP_BS"/>
</dbReference>
<feature type="compositionally biased region" description="Basic and acidic residues" evidence="5">
    <location>
        <begin position="433"/>
        <end position="445"/>
    </location>
</feature>
<keyword evidence="1" id="KW-0808">Transferase</keyword>
<dbReference type="Gene3D" id="1.10.510.10">
    <property type="entry name" value="Transferase(Phosphotransferase) domain 1"/>
    <property type="match status" value="1"/>
</dbReference>
<accession>A0A7D9ECK2</accession>
<dbReference type="PANTHER" id="PTHR44329">
    <property type="entry name" value="SERINE/THREONINE-PROTEIN KINASE TNNI3K-RELATED"/>
    <property type="match status" value="1"/>
</dbReference>
<comment type="caution">
    <text evidence="6">The sequence shown here is derived from an EMBL/GenBank/DDBJ whole genome shotgun (WGS) entry which is preliminary data.</text>
</comment>
<feature type="region of interest" description="Disordered" evidence="5">
    <location>
        <begin position="401"/>
        <end position="468"/>
    </location>
</feature>
<keyword evidence="2" id="KW-0547">Nucleotide-binding</keyword>
<dbReference type="EMBL" id="CACRXK020005152">
    <property type="protein sequence ID" value="CAB4005288.1"/>
    <property type="molecule type" value="Genomic_DNA"/>
</dbReference>
<protein>
    <submittedName>
        <fullName evidence="6">Mitogen-activated kinase kinase kinase A</fullName>
    </submittedName>
</protein>
<keyword evidence="4" id="KW-0067">ATP-binding</keyword>
<dbReference type="GO" id="GO:0005524">
    <property type="term" value="F:ATP binding"/>
    <property type="evidence" value="ECO:0007669"/>
    <property type="project" value="UniProtKB-UniRule"/>
</dbReference>
<dbReference type="PROSITE" id="PS00107">
    <property type="entry name" value="PROTEIN_KINASE_ATP"/>
    <property type="match status" value="1"/>
</dbReference>
<dbReference type="OrthoDB" id="10247773at2759"/>
<feature type="region of interest" description="Disordered" evidence="5">
    <location>
        <begin position="324"/>
        <end position="367"/>
    </location>
</feature>
<evidence type="ECO:0000256" key="1">
    <source>
        <dbReference type="ARBA" id="ARBA00022679"/>
    </source>
</evidence>
<keyword evidence="7" id="KW-1185">Reference proteome</keyword>
<evidence type="ECO:0000313" key="6">
    <source>
        <dbReference type="EMBL" id="CAB4005288.1"/>
    </source>
</evidence>
<dbReference type="InterPro" id="IPR008271">
    <property type="entry name" value="Ser/Thr_kinase_AS"/>
</dbReference>
<dbReference type="Proteomes" id="UP001152795">
    <property type="component" value="Unassembled WGS sequence"/>
</dbReference>
<dbReference type="SUPFAM" id="SSF56112">
    <property type="entry name" value="Protein kinase-like (PK-like)"/>
    <property type="match status" value="1"/>
</dbReference>